<dbReference type="SMART" id="SM00848">
    <property type="entry name" value="Inhibitor_I29"/>
    <property type="match status" value="1"/>
</dbReference>
<sequence>VKSIQAKDVDVAEFVYNTDNQMKQDWEDFKAKYGKTYESFEDKLRSNVYFENSRFIKEHNDLFEKGVVSYSVAMNEFGDMSDDEASHKLYGHTTDEDDDYDDEEAATFMPSPIAALPASVNWLNEGAVTPVKNQRNCSSCYAFAAIAAVESRTFLKTGRLVPLSEQNLIDCSRKYGN</sequence>
<dbReference type="OrthoDB" id="10253408at2759"/>
<dbReference type="Pfam" id="PF08246">
    <property type="entry name" value="Inhibitor_I29"/>
    <property type="match status" value="1"/>
</dbReference>
<protein>
    <recommendedName>
        <fullName evidence="2">Cathepsin propeptide inhibitor domain-containing protein</fullName>
    </recommendedName>
</protein>
<proteinExistence type="inferred from homology"/>
<feature type="non-terminal residue" evidence="3">
    <location>
        <position position="177"/>
    </location>
</feature>
<dbReference type="AlphaFoldDB" id="A0A1E1W504"/>
<gene>
    <name evidence="3" type="ORF">g.1540</name>
</gene>
<dbReference type="InterPro" id="IPR038765">
    <property type="entry name" value="Papain-like_cys_pep_sf"/>
</dbReference>
<dbReference type="GO" id="GO:0006508">
    <property type="term" value="P:proteolysis"/>
    <property type="evidence" value="ECO:0007669"/>
    <property type="project" value="InterPro"/>
</dbReference>
<evidence type="ECO:0000259" key="2">
    <source>
        <dbReference type="SMART" id="SM00848"/>
    </source>
</evidence>
<dbReference type="Pfam" id="PF00112">
    <property type="entry name" value="Peptidase_C1"/>
    <property type="match status" value="1"/>
</dbReference>
<evidence type="ECO:0000256" key="1">
    <source>
        <dbReference type="ARBA" id="ARBA00008455"/>
    </source>
</evidence>
<comment type="similarity">
    <text evidence="1">Belongs to the peptidase C1 family.</text>
</comment>
<dbReference type="Gene3D" id="1.10.287.2250">
    <property type="match status" value="1"/>
</dbReference>
<dbReference type="PANTHER" id="PTHR12411">
    <property type="entry name" value="CYSTEINE PROTEASE FAMILY C1-RELATED"/>
    <property type="match status" value="1"/>
</dbReference>
<dbReference type="InterPro" id="IPR013128">
    <property type="entry name" value="Peptidase_C1A"/>
</dbReference>
<dbReference type="InterPro" id="IPR013201">
    <property type="entry name" value="Prot_inhib_I29"/>
</dbReference>
<dbReference type="EMBL" id="GDQN01008998">
    <property type="protein sequence ID" value="JAT82056.1"/>
    <property type="molecule type" value="Transcribed_RNA"/>
</dbReference>
<organism evidence="3">
    <name type="scientific">Pectinophora gossypiella</name>
    <name type="common">Cotton pink bollworm</name>
    <name type="synonym">Depressaria gossypiella</name>
    <dbReference type="NCBI Taxonomy" id="13191"/>
    <lineage>
        <taxon>Eukaryota</taxon>
        <taxon>Metazoa</taxon>
        <taxon>Ecdysozoa</taxon>
        <taxon>Arthropoda</taxon>
        <taxon>Hexapoda</taxon>
        <taxon>Insecta</taxon>
        <taxon>Pterygota</taxon>
        <taxon>Neoptera</taxon>
        <taxon>Endopterygota</taxon>
        <taxon>Lepidoptera</taxon>
        <taxon>Glossata</taxon>
        <taxon>Ditrysia</taxon>
        <taxon>Gelechioidea</taxon>
        <taxon>Gelechiidae</taxon>
        <taxon>Apatetrinae</taxon>
        <taxon>Pectinophora</taxon>
    </lineage>
</organism>
<dbReference type="Gene3D" id="3.90.70.10">
    <property type="entry name" value="Cysteine proteinases"/>
    <property type="match status" value="1"/>
</dbReference>
<feature type="non-terminal residue" evidence="3">
    <location>
        <position position="1"/>
    </location>
</feature>
<dbReference type="InterPro" id="IPR000668">
    <property type="entry name" value="Peptidase_C1A_C"/>
</dbReference>
<evidence type="ECO:0000313" key="3">
    <source>
        <dbReference type="EMBL" id="JAT82056.1"/>
    </source>
</evidence>
<feature type="domain" description="Cathepsin propeptide inhibitor" evidence="2">
    <location>
        <begin position="26"/>
        <end position="85"/>
    </location>
</feature>
<name>A0A1E1W504_PECGO</name>
<dbReference type="GO" id="GO:0008234">
    <property type="term" value="F:cysteine-type peptidase activity"/>
    <property type="evidence" value="ECO:0007669"/>
    <property type="project" value="InterPro"/>
</dbReference>
<dbReference type="SUPFAM" id="SSF54001">
    <property type="entry name" value="Cysteine proteinases"/>
    <property type="match status" value="1"/>
</dbReference>
<accession>A0A1E1W504</accession>
<reference evidence="3" key="1">
    <citation type="submission" date="2015-09" db="EMBL/GenBank/DDBJ databases">
        <title>De novo assembly of Pectinophora gossypiella (Pink Bollworm) gut transcriptome.</title>
        <authorList>
            <person name="Tassone E.E."/>
        </authorList>
    </citation>
    <scope>NUCLEOTIDE SEQUENCE</scope>
</reference>